<organism evidence="2 3">
    <name type="scientific">Caenorhabditis angaria</name>
    <dbReference type="NCBI Taxonomy" id="860376"/>
    <lineage>
        <taxon>Eukaryota</taxon>
        <taxon>Metazoa</taxon>
        <taxon>Ecdysozoa</taxon>
        <taxon>Nematoda</taxon>
        <taxon>Chromadorea</taxon>
        <taxon>Rhabditida</taxon>
        <taxon>Rhabditina</taxon>
        <taxon>Rhabditomorpha</taxon>
        <taxon>Rhabditoidea</taxon>
        <taxon>Rhabditidae</taxon>
        <taxon>Peloderinae</taxon>
        <taxon>Caenorhabditis</taxon>
    </lineage>
</organism>
<name>A0A9P1N0A2_9PELO</name>
<feature type="domain" description="PAN-3" evidence="1">
    <location>
        <begin position="1"/>
        <end position="74"/>
    </location>
</feature>
<dbReference type="EMBL" id="CANHGI010000002">
    <property type="protein sequence ID" value="CAI5442916.1"/>
    <property type="molecule type" value="Genomic_DNA"/>
</dbReference>
<protein>
    <recommendedName>
        <fullName evidence="1">PAN-3 domain-containing protein</fullName>
    </recommendedName>
</protein>
<keyword evidence="3" id="KW-1185">Reference proteome</keyword>
<dbReference type="PANTHER" id="PTHR47629:SF7">
    <property type="entry name" value="PAN-3 DOMAIN-CONTAINING PROTEIN"/>
    <property type="match status" value="1"/>
</dbReference>
<dbReference type="SUPFAM" id="SSF56436">
    <property type="entry name" value="C-type lectin-like"/>
    <property type="match status" value="1"/>
</dbReference>
<proteinExistence type="predicted"/>
<dbReference type="PANTHER" id="PTHR47629">
    <property type="entry name" value="C-TYPE LECTIN-RELATED"/>
    <property type="match status" value="1"/>
</dbReference>
<evidence type="ECO:0000259" key="1">
    <source>
        <dbReference type="Pfam" id="PF08277"/>
    </source>
</evidence>
<dbReference type="InterPro" id="IPR006583">
    <property type="entry name" value="PAN-3_domain"/>
</dbReference>
<gene>
    <name evidence="2" type="ORF">CAMP_LOCUS5553</name>
</gene>
<sequence>MIVFYGSFDSSSDCEVQSSITTWDDCLTACKSTKACYQTFTDSLTSTTCRFCGFGALTNLQYLNQVSDTIIAIKSDTTTCPSELSTELLPSLKVCNGTAPSKFVREKYTVCSMRRKYTTYCTKSVASDYCAEIGAIIIGMENSAETTKMTWRNPTYTADTGSWLALVRVNGTFVWQDPWLTGDGDINWAAGHPMTGYNCGVLQVNTSLIQSQRCEVTTCSGSFCPQFVVCGWLMQ</sequence>
<accession>A0A9P1N0A2</accession>
<dbReference type="Proteomes" id="UP001152747">
    <property type="component" value="Unassembled WGS sequence"/>
</dbReference>
<evidence type="ECO:0000313" key="3">
    <source>
        <dbReference type="Proteomes" id="UP001152747"/>
    </source>
</evidence>
<dbReference type="AlphaFoldDB" id="A0A9P1N0A2"/>
<comment type="caution">
    <text evidence="2">The sequence shown here is derived from an EMBL/GenBank/DDBJ whole genome shotgun (WGS) entry which is preliminary data.</text>
</comment>
<dbReference type="InterPro" id="IPR016187">
    <property type="entry name" value="CTDL_fold"/>
</dbReference>
<reference evidence="2" key="1">
    <citation type="submission" date="2022-11" db="EMBL/GenBank/DDBJ databases">
        <authorList>
            <person name="Kikuchi T."/>
        </authorList>
    </citation>
    <scope>NUCLEOTIDE SEQUENCE</scope>
    <source>
        <strain evidence="2">PS1010</strain>
    </source>
</reference>
<evidence type="ECO:0000313" key="2">
    <source>
        <dbReference type="EMBL" id="CAI5442916.1"/>
    </source>
</evidence>
<dbReference type="Pfam" id="PF08277">
    <property type="entry name" value="PAN_3"/>
    <property type="match status" value="1"/>
</dbReference>